<dbReference type="AlphaFoldDB" id="A0AAW1RZJ2"/>
<proteinExistence type="predicted"/>
<evidence type="ECO:0000313" key="1">
    <source>
        <dbReference type="EMBL" id="KAK9839217.1"/>
    </source>
</evidence>
<reference evidence="1 2" key="1">
    <citation type="journal article" date="2024" name="Nat. Commun.">
        <title>Phylogenomics reveals the evolutionary origins of lichenization in chlorophyte algae.</title>
        <authorList>
            <person name="Puginier C."/>
            <person name="Libourel C."/>
            <person name="Otte J."/>
            <person name="Skaloud P."/>
            <person name="Haon M."/>
            <person name="Grisel S."/>
            <person name="Petersen M."/>
            <person name="Berrin J.G."/>
            <person name="Delaux P.M."/>
            <person name="Dal Grande F."/>
            <person name="Keller J."/>
        </authorList>
    </citation>
    <scope>NUCLEOTIDE SEQUENCE [LARGE SCALE GENOMIC DNA]</scope>
    <source>
        <strain evidence="1 2">SAG 245.80</strain>
    </source>
</reference>
<dbReference type="EMBL" id="JALJOU010000017">
    <property type="protein sequence ID" value="KAK9839217.1"/>
    <property type="molecule type" value="Genomic_DNA"/>
</dbReference>
<gene>
    <name evidence="1" type="ORF">WJX81_001918</name>
</gene>
<keyword evidence="2" id="KW-1185">Reference proteome</keyword>
<name>A0AAW1RZJ2_9CHLO</name>
<dbReference type="Proteomes" id="UP001445335">
    <property type="component" value="Unassembled WGS sequence"/>
</dbReference>
<comment type="caution">
    <text evidence="1">The sequence shown here is derived from an EMBL/GenBank/DDBJ whole genome shotgun (WGS) entry which is preliminary data.</text>
</comment>
<organism evidence="1 2">
    <name type="scientific">Elliptochloris bilobata</name>
    <dbReference type="NCBI Taxonomy" id="381761"/>
    <lineage>
        <taxon>Eukaryota</taxon>
        <taxon>Viridiplantae</taxon>
        <taxon>Chlorophyta</taxon>
        <taxon>core chlorophytes</taxon>
        <taxon>Trebouxiophyceae</taxon>
        <taxon>Trebouxiophyceae incertae sedis</taxon>
        <taxon>Elliptochloris clade</taxon>
        <taxon>Elliptochloris</taxon>
    </lineage>
</organism>
<evidence type="ECO:0000313" key="2">
    <source>
        <dbReference type="Proteomes" id="UP001445335"/>
    </source>
</evidence>
<sequence length="510" mass="54252">MLRPAAAGTVGCAGGCAPAVEHCSAPVWPALWTQTARYTELAEPRYEPVGAVVTSLERGKEGQAGSPSVQAVLEAAKSAAGAPSVHAIVASDGHTFSARDATAVLLHLVAMHFNPKVPRDGMQASVRILVQRLLRQLHECTPQQLSLTAESLRFLRTHMPGGHAALLHELEAEYASRLPSPGIERSPEDDERPGHVCSGSLARLMRTLHRLDVPPSKKLIAGAETWIARATPAASSEAGEARPGVITALGAVRLLHGFVVCAESSLSQQITQVLKESVAATVAAADMARDFPWPDDPNSRAAYKLLSEALGQARNMETVEATVDIAAPLFNYTNVKAAIISICRLERGQPTAGEQRERVLGKILPALLAQFLAEIQSHWPQEMASVAWSLSTIQHPGLMPVLAAVHHEFMTRPGVWSDLAFMDVLNLLTAASNTGQRPDRQLLKRAADAIVAVGTDGASQTQQEAAHLRSRCLQQALNLGASCEICRPCGGPPSDTCARPYALQTGASPP</sequence>
<accession>A0AAW1RZJ2</accession>
<protein>
    <submittedName>
        <fullName evidence="1">Uncharacterized protein</fullName>
    </submittedName>
</protein>